<feature type="compositionally biased region" description="Basic residues" evidence="1">
    <location>
        <begin position="18"/>
        <end position="28"/>
    </location>
</feature>
<comment type="caution">
    <text evidence="2">The sequence shown here is derived from an EMBL/GenBank/DDBJ whole genome shotgun (WGS) entry which is preliminary data.</text>
</comment>
<dbReference type="Proteomes" id="UP000315295">
    <property type="component" value="Unassembled WGS sequence"/>
</dbReference>
<evidence type="ECO:0000313" key="3">
    <source>
        <dbReference type="Proteomes" id="UP000315295"/>
    </source>
</evidence>
<proteinExistence type="predicted"/>
<gene>
    <name evidence="2" type="ORF">C1H46_012268</name>
</gene>
<feature type="compositionally biased region" description="Polar residues" evidence="1">
    <location>
        <begin position="1"/>
        <end position="14"/>
    </location>
</feature>
<reference evidence="2 3" key="1">
    <citation type="journal article" date="2019" name="G3 (Bethesda)">
        <title>Sequencing of a Wild Apple (Malus baccata) Genome Unravels the Differences Between Cultivated and Wild Apple Species Regarding Disease Resistance and Cold Tolerance.</title>
        <authorList>
            <person name="Chen X."/>
        </authorList>
    </citation>
    <scope>NUCLEOTIDE SEQUENCE [LARGE SCALE GENOMIC DNA]</scope>
    <source>
        <strain evidence="3">cv. Shandingzi</strain>
        <tissue evidence="2">Leaves</tissue>
    </source>
</reference>
<evidence type="ECO:0000313" key="2">
    <source>
        <dbReference type="EMBL" id="TQE02140.1"/>
    </source>
</evidence>
<protein>
    <submittedName>
        <fullName evidence="2">Uncharacterized protein</fullName>
    </submittedName>
</protein>
<accession>A0A540MUV2</accession>
<feature type="region of interest" description="Disordered" evidence="1">
    <location>
        <begin position="1"/>
        <end position="28"/>
    </location>
</feature>
<dbReference type="AlphaFoldDB" id="A0A540MUV2"/>
<name>A0A540MUV2_MALBA</name>
<evidence type="ECO:0000256" key="1">
    <source>
        <dbReference type="SAM" id="MobiDB-lite"/>
    </source>
</evidence>
<sequence>MSGHELNNFTSRVAQTEHRRHHHLVSKHSAKSDDFAEIGHVCSARHGNLIQKGINRFLCSWSPYNLRIGMLCK</sequence>
<dbReference type="EMBL" id="VIEB01000181">
    <property type="protein sequence ID" value="TQE02140.1"/>
    <property type="molecule type" value="Genomic_DNA"/>
</dbReference>
<organism evidence="2 3">
    <name type="scientific">Malus baccata</name>
    <name type="common">Siberian crab apple</name>
    <name type="synonym">Pyrus baccata</name>
    <dbReference type="NCBI Taxonomy" id="106549"/>
    <lineage>
        <taxon>Eukaryota</taxon>
        <taxon>Viridiplantae</taxon>
        <taxon>Streptophyta</taxon>
        <taxon>Embryophyta</taxon>
        <taxon>Tracheophyta</taxon>
        <taxon>Spermatophyta</taxon>
        <taxon>Magnoliopsida</taxon>
        <taxon>eudicotyledons</taxon>
        <taxon>Gunneridae</taxon>
        <taxon>Pentapetalae</taxon>
        <taxon>rosids</taxon>
        <taxon>fabids</taxon>
        <taxon>Rosales</taxon>
        <taxon>Rosaceae</taxon>
        <taxon>Amygdaloideae</taxon>
        <taxon>Maleae</taxon>
        <taxon>Malus</taxon>
    </lineage>
</organism>
<keyword evidence="3" id="KW-1185">Reference proteome</keyword>